<dbReference type="WBParaSite" id="TCNE_0001146301-mRNA-1">
    <property type="protein sequence ID" value="TCNE_0001146301-mRNA-1"/>
    <property type="gene ID" value="TCNE_0001146301"/>
</dbReference>
<dbReference type="Proteomes" id="UP000050794">
    <property type="component" value="Unassembled WGS sequence"/>
</dbReference>
<organism evidence="2 3">
    <name type="scientific">Toxocara canis</name>
    <name type="common">Canine roundworm</name>
    <dbReference type="NCBI Taxonomy" id="6265"/>
    <lineage>
        <taxon>Eukaryota</taxon>
        <taxon>Metazoa</taxon>
        <taxon>Ecdysozoa</taxon>
        <taxon>Nematoda</taxon>
        <taxon>Chromadorea</taxon>
        <taxon>Rhabditida</taxon>
        <taxon>Spirurina</taxon>
        <taxon>Ascaridomorpha</taxon>
        <taxon>Ascaridoidea</taxon>
        <taxon>Toxocaridae</taxon>
        <taxon>Toxocara</taxon>
    </lineage>
</organism>
<accession>A0A183USJ3</accession>
<gene>
    <name evidence="1" type="ORF">TCNE_LOCUS11463</name>
</gene>
<evidence type="ECO:0000313" key="2">
    <source>
        <dbReference type="Proteomes" id="UP000050794"/>
    </source>
</evidence>
<keyword evidence="2" id="KW-1185">Reference proteome</keyword>
<proteinExistence type="predicted"/>
<evidence type="ECO:0000313" key="1">
    <source>
        <dbReference type="EMBL" id="VDM42784.1"/>
    </source>
</evidence>
<name>A0A183USJ3_TOXCA</name>
<sequence>MNEGWHFFELLEAFHLVRSGIAQCGRVQVIDRNNENVQTNTVLVEALRLSVSDLWNLGNAGVNLDDELVDEEQALMPFEMMQICRAEAEENLNSVLSGNLNSEFGSSVSEFGNLNSFSIER</sequence>
<dbReference type="AlphaFoldDB" id="A0A183USJ3"/>
<protein>
    <submittedName>
        <fullName evidence="1 3">Uncharacterized protein</fullName>
    </submittedName>
</protein>
<dbReference type="EMBL" id="UYWY01020866">
    <property type="protein sequence ID" value="VDM42784.1"/>
    <property type="molecule type" value="Genomic_DNA"/>
</dbReference>
<evidence type="ECO:0000313" key="3">
    <source>
        <dbReference type="WBParaSite" id="TCNE_0001146301-mRNA-1"/>
    </source>
</evidence>
<reference evidence="3" key="1">
    <citation type="submission" date="2016-06" db="UniProtKB">
        <authorList>
            <consortium name="WormBaseParasite"/>
        </authorList>
    </citation>
    <scope>IDENTIFICATION</scope>
</reference>
<reference evidence="1 2" key="2">
    <citation type="submission" date="2018-11" db="EMBL/GenBank/DDBJ databases">
        <authorList>
            <consortium name="Pathogen Informatics"/>
        </authorList>
    </citation>
    <scope>NUCLEOTIDE SEQUENCE [LARGE SCALE GENOMIC DNA]</scope>
</reference>